<evidence type="ECO:0000256" key="1">
    <source>
        <dbReference type="SAM" id="MobiDB-lite"/>
    </source>
</evidence>
<evidence type="ECO:0000313" key="2">
    <source>
        <dbReference type="EMBL" id="CDF33683.1"/>
    </source>
</evidence>
<sequence length="172" mass="17751">MVDDYAPQLEEDEPLVDHTIPVETSNPTKAGSPEGSVNAHNTAAATAPVNEPVVPASSPVEVSATPAVPNPIVPPSSGAPIDAGATSEVEGVPVTTEPDIPAPAREASGDFAAIVGFLRGIGVIVPPHWTIEQVKDYAHANFADNHSRNLTAAIERHHRRGDPDDAPGLGAM</sequence>
<feature type="region of interest" description="Disordered" evidence="1">
    <location>
        <begin position="67"/>
        <end position="104"/>
    </location>
</feature>
<accession>R7Q783</accession>
<organism evidence="2 3">
    <name type="scientific">Chondrus crispus</name>
    <name type="common">Carrageen Irish moss</name>
    <name type="synonym">Polymorpha crispa</name>
    <dbReference type="NCBI Taxonomy" id="2769"/>
    <lineage>
        <taxon>Eukaryota</taxon>
        <taxon>Rhodophyta</taxon>
        <taxon>Florideophyceae</taxon>
        <taxon>Rhodymeniophycidae</taxon>
        <taxon>Gigartinales</taxon>
        <taxon>Gigartinaceae</taxon>
        <taxon>Chondrus</taxon>
    </lineage>
</organism>
<proteinExistence type="predicted"/>
<dbReference type="KEGG" id="ccp:CHC_T00002381001"/>
<reference evidence="3" key="1">
    <citation type="journal article" date="2013" name="Proc. Natl. Acad. Sci. U.S.A.">
        <title>Genome structure and metabolic features in the red seaweed Chondrus crispus shed light on evolution of the Archaeplastida.</title>
        <authorList>
            <person name="Collen J."/>
            <person name="Porcel B."/>
            <person name="Carre W."/>
            <person name="Ball S.G."/>
            <person name="Chaparro C."/>
            <person name="Tonon T."/>
            <person name="Barbeyron T."/>
            <person name="Michel G."/>
            <person name="Noel B."/>
            <person name="Valentin K."/>
            <person name="Elias M."/>
            <person name="Artiguenave F."/>
            <person name="Arun A."/>
            <person name="Aury J.M."/>
            <person name="Barbosa-Neto J.F."/>
            <person name="Bothwell J.H."/>
            <person name="Bouget F.Y."/>
            <person name="Brillet L."/>
            <person name="Cabello-Hurtado F."/>
            <person name="Capella-Gutierrez S."/>
            <person name="Charrier B."/>
            <person name="Cladiere L."/>
            <person name="Cock J.M."/>
            <person name="Coelho S.M."/>
            <person name="Colleoni C."/>
            <person name="Czjzek M."/>
            <person name="Da Silva C."/>
            <person name="Delage L."/>
            <person name="Denoeud F."/>
            <person name="Deschamps P."/>
            <person name="Dittami S.M."/>
            <person name="Gabaldon T."/>
            <person name="Gachon C.M."/>
            <person name="Groisillier A."/>
            <person name="Herve C."/>
            <person name="Jabbari K."/>
            <person name="Katinka M."/>
            <person name="Kloareg B."/>
            <person name="Kowalczyk N."/>
            <person name="Labadie K."/>
            <person name="Leblanc C."/>
            <person name="Lopez P.J."/>
            <person name="McLachlan D.H."/>
            <person name="Meslet-Cladiere L."/>
            <person name="Moustafa A."/>
            <person name="Nehr Z."/>
            <person name="Nyvall Collen P."/>
            <person name="Panaud O."/>
            <person name="Partensky F."/>
            <person name="Poulain J."/>
            <person name="Rensing S.A."/>
            <person name="Rousvoal S."/>
            <person name="Samson G."/>
            <person name="Symeonidi A."/>
            <person name="Weissenbach J."/>
            <person name="Zambounis A."/>
            <person name="Wincker P."/>
            <person name="Boyen C."/>
        </authorList>
    </citation>
    <scope>NUCLEOTIDE SEQUENCE [LARGE SCALE GENOMIC DNA]</scope>
    <source>
        <strain evidence="3">cv. Stackhouse</strain>
    </source>
</reference>
<dbReference type="GeneID" id="17321232"/>
<evidence type="ECO:0000313" key="3">
    <source>
        <dbReference type="Proteomes" id="UP000012073"/>
    </source>
</evidence>
<feature type="compositionally biased region" description="Acidic residues" evidence="1">
    <location>
        <begin position="1"/>
        <end position="14"/>
    </location>
</feature>
<keyword evidence="3" id="KW-1185">Reference proteome</keyword>
<dbReference type="EMBL" id="HG001654">
    <property type="protein sequence ID" value="CDF33683.1"/>
    <property type="molecule type" value="Genomic_DNA"/>
</dbReference>
<dbReference type="Proteomes" id="UP000012073">
    <property type="component" value="Unassembled WGS sequence"/>
</dbReference>
<feature type="region of interest" description="Disordered" evidence="1">
    <location>
        <begin position="1"/>
        <end position="41"/>
    </location>
</feature>
<dbReference type="RefSeq" id="XP_005713502.1">
    <property type="nucleotide sequence ID" value="XM_005713445.1"/>
</dbReference>
<protein>
    <submittedName>
        <fullName evidence="2">Uncharacterized protein</fullName>
    </submittedName>
</protein>
<gene>
    <name evidence="2" type="ORF">CHC_T00002381001</name>
</gene>
<dbReference type="Gramene" id="CDF33683">
    <property type="protein sequence ID" value="CDF33683"/>
    <property type="gene ID" value="CHC_T00002381001"/>
</dbReference>
<dbReference type="AlphaFoldDB" id="R7Q783"/>
<name>R7Q783_CHOCR</name>